<dbReference type="AlphaFoldDB" id="A0A1G6HKG5"/>
<dbReference type="EMBL" id="FMYI01000003">
    <property type="protein sequence ID" value="SDB94750.1"/>
    <property type="molecule type" value="Genomic_DNA"/>
</dbReference>
<reference evidence="2" key="1">
    <citation type="submission" date="2016-09" db="EMBL/GenBank/DDBJ databases">
        <authorList>
            <person name="Varghese N."/>
            <person name="Submissions S."/>
        </authorList>
    </citation>
    <scope>NUCLEOTIDE SEQUENCE [LARGE SCALE GENOMIC DNA]</scope>
    <source>
        <strain evidence="2">S5</strain>
    </source>
</reference>
<sequence>MGFKQTWNKFFNNHSESTENHWDPNLRTRYFKTTKDKGFDSILEHFNRRKDCEVKANSIEHGEISLMYKGKRKAFVVVTVIMVKPFRTAVDFSVTTEGSLFDLGFSHNTIPKLFKSLEQDLTPIDRPNE</sequence>
<proteinExistence type="predicted"/>
<organism evidence="1 2">
    <name type="scientific">Pelagirhabdus alkalitolerans</name>
    <dbReference type="NCBI Taxonomy" id="1612202"/>
    <lineage>
        <taxon>Bacteria</taxon>
        <taxon>Bacillati</taxon>
        <taxon>Bacillota</taxon>
        <taxon>Bacilli</taxon>
        <taxon>Bacillales</taxon>
        <taxon>Bacillaceae</taxon>
        <taxon>Pelagirhabdus</taxon>
    </lineage>
</organism>
<evidence type="ECO:0000313" key="2">
    <source>
        <dbReference type="Proteomes" id="UP000242949"/>
    </source>
</evidence>
<dbReference type="Proteomes" id="UP000242949">
    <property type="component" value="Unassembled WGS sequence"/>
</dbReference>
<evidence type="ECO:0000313" key="1">
    <source>
        <dbReference type="EMBL" id="SDB94750.1"/>
    </source>
</evidence>
<gene>
    <name evidence="1" type="ORF">SAMN05421734_10381</name>
</gene>
<name>A0A1G6HKG5_9BACI</name>
<protein>
    <recommendedName>
        <fullName evidence="3">Cytosolic protein</fullName>
    </recommendedName>
</protein>
<keyword evidence="2" id="KW-1185">Reference proteome</keyword>
<dbReference type="RefSeq" id="WP_090793999.1">
    <property type="nucleotide sequence ID" value="NZ_FMYI01000003.1"/>
</dbReference>
<evidence type="ECO:0008006" key="3">
    <source>
        <dbReference type="Google" id="ProtNLM"/>
    </source>
</evidence>
<dbReference type="OrthoDB" id="2353056at2"/>
<accession>A0A1G6HKG5</accession>
<dbReference type="STRING" id="1612202.SAMN05421734_10381"/>